<organism evidence="1 2">
    <name type="scientific">Trichinella pseudospiralis</name>
    <name type="common">Parasitic roundworm</name>
    <dbReference type="NCBI Taxonomy" id="6337"/>
    <lineage>
        <taxon>Eukaryota</taxon>
        <taxon>Metazoa</taxon>
        <taxon>Ecdysozoa</taxon>
        <taxon>Nematoda</taxon>
        <taxon>Enoplea</taxon>
        <taxon>Dorylaimia</taxon>
        <taxon>Trichinellida</taxon>
        <taxon>Trichinellidae</taxon>
        <taxon>Trichinella</taxon>
    </lineage>
</organism>
<accession>A0A0V0XVB6</accession>
<feature type="non-terminal residue" evidence="1">
    <location>
        <position position="1"/>
    </location>
</feature>
<reference evidence="1 2" key="1">
    <citation type="submission" date="2015-01" db="EMBL/GenBank/DDBJ databases">
        <title>Evolution of Trichinella species and genotypes.</title>
        <authorList>
            <person name="Korhonen P.K."/>
            <person name="Edoardo P."/>
            <person name="Giuseppe L.R."/>
            <person name="Gasser R.B."/>
        </authorList>
    </citation>
    <scope>NUCLEOTIDE SEQUENCE [LARGE SCALE GENOMIC DNA]</scope>
    <source>
        <strain evidence="1">ISS141</strain>
    </source>
</reference>
<protein>
    <submittedName>
        <fullName evidence="1">Uncharacterized protein</fullName>
    </submittedName>
</protein>
<dbReference type="Proteomes" id="UP000054815">
    <property type="component" value="Unassembled WGS sequence"/>
</dbReference>
<proteinExistence type="predicted"/>
<dbReference type="STRING" id="6337.A0A0V0XVB6"/>
<evidence type="ECO:0000313" key="1">
    <source>
        <dbReference type="EMBL" id="KRX91676.1"/>
    </source>
</evidence>
<comment type="caution">
    <text evidence="1">The sequence shown here is derived from an EMBL/GenBank/DDBJ whole genome shotgun (WGS) entry which is preliminary data.</text>
</comment>
<name>A0A0V0XVB6_TRIPS</name>
<sequence>LSICFRLRIIQRTAMSFFTKHFPVDPTPTDADDCKEDIPVARNLLQEHMADMLDICSTLVEPLQGKLDEERVKAFEECFDKLLHCEHRLKQIEEDDYKPTEFELKEEVYLKKNIPPAEEKKQFELFKKTKVEVMEMENYLKKLSEYRSKLKSEILIIIERKFKIKACGHFLEIDFVETAISNKIPFRCARVGCLNNRYIKRNDLELIEMVEDESQEVVSLQ</sequence>
<gene>
    <name evidence="1" type="ORF">T4E_68</name>
</gene>
<evidence type="ECO:0000313" key="2">
    <source>
        <dbReference type="Proteomes" id="UP000054815"/>
    </source>
</evidence>
<dbReference type="AlphaFoldDB" id="A0A0V0XVB6"/>
<dbReference type="EMBL" id="JYDU01000131">
    <property type="protein sequence ID" value="KRX91676.1"/>
    <property type="molecule type" value="Genomic_DNA"/>
</dbReference>